<accession>A0ABU2A7L0</accession>
<name>A0ABU2A7L0_9BURK</name>
<dbReference type="InterPro" id="IPR050383">
    <property type="entry name" value="GlyoxalaseI/FosfomycinResist"/>
</dbReference>
<dbReference type="EMBL" id="JAVDXV010000003">
    <property type="protein sequence ID" value="MDR7333005.1"/>
    <property type="molecule type" value="Genomic_DNA"/>
</dbReference>
<reference evidence="2 3" key="1">
    <citation type="submission" date="2023-07" db="EMBL/GenBank/DDBJ databases">
        <title>Sorghum-associated microbial communities from plants grown in Nebraska, USA.</title>
        <authorList>
            <person name="Schachtman D."/>
        </authorList>
    </citation>
    <scope>NUCLEOTIDE SEQUENCE [LARGE SCALE GENOMIC DNA]</scope>
    <source>
        <strain evidence="2 3">BE316</strain>
    </source>
</reference>
<dbReference type="Pfam" id="PF00903">
    <property type="entry name" value="Glyoxalase"/>
    <property type="match status" value="1"/>
</dbReference>
<evidence type="ECO:0000313" key="3">
    <source>
        <dbReference type="Proteomes" id="UP001180825"/>
    </source>
</evidence>
<dbReference type="PANTHER" id="PTHR21366">
    <property type="entry name" value="GLYOXALASE FAMILY PROTEIN"/>
    <property type="match status" value="1"/>
</dbReference>
<dbReference type="InterPro" id="IPR037523">
    <property type="entry name" value="VOC_core"/>
</dbReference>
<proteinExistence type="predicted"/>
<dbReference type="InterPro" id="IPR004360">
    <property type="entry name" value="Glyas_Fos-R_dOase_dom"/>
</dbReference>
<gene>
    <name evidence="2" type="ORF">J2X21_002138</name>
</gene>
<dbReference type="InterPro" id="IPR029068">
    <property type="entry name" value="Glyas_Bleomycin-R_OHBP_Dase"/>
</dbReference>
<dbReference type="Proteomes" id="UP001180825">
    <property type="component" value="Unassembled WGS sequence"/>
</dbReference>
<dbReference type="CDD" id="cd06587">
    <property type="entry name" value="VOC"/>
    <property type="match status" value="1"/>
</dbReference>
<dbReference type="PANTHER" id="PTHR21366:SF14">
    <property type="entry name" value="GLYOXALASE DOMAIN-CONTAINING PROTEIN 5"/>
    <property type="match status" value="1"/>
</dbReference>
<evidence type="ECO:0000313" key="2">
    <source>
        <dbReference type="EMBL" id="MDR7333005.1"/>
    </source>
</evidence>
<dbReference type="SUPFAM" id="SSF54593">
    <property type="entry name" value="Glyoxalase/Bleomycin resistance protein/Dihydroxybiphenyl dioxygenase"/>
    <property type="match status" value="1"/>
</dbReference>
<evidence type="ECO:0000259" key="1">
    <source>
        <dbReference type="PROSITE" id="PS51819"/>
    </source>
</evidence>
<dbReference type="PROSITE" id="PS51819">
    <property type="entry name" value="VOC"/>
    <property type="match status" value="1"/>
</dbReference>
<protein>
    <submittedName>
        <fullName evidence="2">Catechol 2,3-dioxygenase-like lactoylglutathione lyase family enzyme</fullName>
    </submittedName>
</protein>
<sequence length="137" mass="15827">MLFKRIAHVCLHVTDLQRSLSYYKKLGFTEVFHFTRQGRDFGRYLQLADQCYLEVFEEPGRGAVVNNGIVHFCLETDDLDGLMAHLDVQDVAYTAPKLGGDHTWQIWLQDPDGNKFEVHAYTDRSMQMHGGTMEADW</sequence>
<organism evidence="2 3">
    <name type="scientific">Roseateles asaccharophilus</name>
    <dbReference type="NCBI Taxonomy" id="582607"/>
    <lineage>
        <taxon>Bacteria</taxon>
        <taxon>Pseudomonadati</taxon>
        <taxon>Pseudomonadota</taxon>
        <taxon>Betaproteobacteria</taxon>
        <taxon>Burkholderiales</taxon>
        <taxon>Sphaerotilaceae</taxon>
        <taxon>Roseateles</taxon>
    </lineage>
</organism>
<dbReference type="RefSeq" id="WP_310328237.1">
    <property type="nucleotide sequence ID" value="NZ_JAVDXV010000003.1"/>
</dbReference>
<keyword evidence="3" id="KW-1185">Reference proteome</keyword>
<dbReference type="Gene3D" id="3.10.180.10">
    <property type="entry name" value="2,3-Dihydroxybiphenyl 1,2-Dioxygenase, domain 1"/>
    <property type="match status" value="1"/>
</dbReference>
<feature type="domain" description="VOC" evidence="1">
    <location>
        <begin position="5"/>
        <end position="121"/>
    </location>
</feature>
<comment type="caution">
    <text evidence="2">The sequence shown here is derived from an EMBL/GenBank/DDBJ whole genome shotgun (WGS) entry which is preliminary data.</text>
</comment>